<evidence type="ECO:0000256" key="1">
    <source>
        <dbReference type="ARBA" id="ARBA00004572"/>
    </source>
</evidence>
<protein>
    <recommendedName>
        <fullName evidence="12">Bcl-2 homologous antagonist/killer</fullName>
    </recommendedName>
    <alternativeName>
        <fullName evidence="13">Apoptosis regulator BAK</fullName>
    </alternativeName>
</protein>
<keyword evidence="3 15" id="KW-0812">Transmembrane</keyword>
<dbReference type="GO" id="GO:0032469">
    <property type="term" value="P:endoplasmic reticulum calcium ion homeostasis"/>
    <property type="evidence" value="ECO:0007669"/>
    <property type="project" value="UniProtKB-ARBA"/>
</dbReference>
<dbReference type="InterPro" id="IPR036834">
    <property type="entry name" value="Bcl-2-like_sf"/>
</dbReference>
<feature type="region of interest" description="Disordered" evidence="14">
    <location>
        <begin position="1"/>
        <end position="40"/>
    </location>
</feature>
<dbReference type="AlphaFoldDB" id="A0A8J1TBH1"/>
<dbReference type="FunFam" id="1.10.437.10:FF:000007">
    <property type="entry name" value="bcl-2 homologous antagonist/killer"/>
    <property type="match status" value="1"/>
</dbReference>
<evidence type="ECO:0000256" key="6">
    <source>
        <dbReference type="ARBA" id="ARBA00022787"/>
    </source>
</evidence>
<dbReference type="InterPro" id="IPR026298">
    <property type="entry name" value="Bcl-2_fam"/>
</dbReference>
<dbReference type="PANTHER" id="PTHR11256:SF41">
    <property type="entry name" value="BCL-2 HOMOLOGOUS ANTAGONIST_KILLER"/>
    <property type="match status" value="1"/>
</dbReference>
<dbReference type="PROSITE" id="PS50062">
    <property type="entry name" value="BCL2_FAMILY"/>
    <property type="match status" value="1"/>
</dbReference>
<feature type="domain" description="Bcl-2 Bcl-2 homology region 1-3" evidence="16">
    <location>
        <begin position="94"/>
        <end position="194"/>
    </location>
</feature>
<dbReference type="GO" id="GO:0005783">
    <property type="term" value="C:endoplasmic reticulum"/>
    <property type="evidence" value="ECO:0007669"/>
    <property type="project" value="GOC"/>
</dbReference>
<feature type="compositionally biased region" description="Gly residues" evidence="14">
    <location>
        <begin position="1"/>
        <end position="12"/>
    </location>
</feature>
<keyword evidence="11 15" id="KW-0472">Membrane</keyword>
<comment type="caution">
    <text evidence="17">The sequence shown here is derived from an EMBL/GenBank/DDBJ whole genome shotgun (WGS) entry which is preliminary data.</text>
</comment>
<dbReference type="GO" id="GO:0051049">
    <property type="term" value="P:regulation of transport"/>
    <property type="evidence" value="ECO:0007669"/>
    <property type="project" value="UniProtKB-ARBA"/>
</dbReference>
<keyword evidence="18" id="KW-1185">Reference proteome</keyword>
<dbReference type="GO" id="GO:0015288">
    <property type="term" value="F:porin activity"/>
    <property type="evidence" value="ECO:0007669"/>
    <property type="project" value="TreeGrafter"/>
</dbReference>
<gene>
    <name evidence="17" type="ORF">OFUS_LOCUS23473</name>
</gene>
<proteinExistence type="inferred from homology"/>
<evidence type="ECO:0000256" key="4">
    <source>
        <dbReference type="ARBA" id="ARBA00022703"/>
    </source>
</evidence>
<dbReference type="Gene3D" id="1.10.437.10">
    <property type="entry name" value="Blc2-like"/>
    <property type="match status" value="1"/>
</dbReference>
<dbReference type="GO" id="GO:0070059">
    <property type="term" value="P:intrinsic apoptotic signaling pathway in response to endoplasmic reticulum stress"/>
    <property type="evidence" value="ECO:0007669"/>
    <property type="project" value="UniProtKB-ARBA"/>
</dbReference>
<dbReference type="GO" id="GO:0046872">
    <property type="term" value="F:metal ion binding"/>
    <property type="evidence" value="ECO:0007669"/>
    <property type="project" value="UniProtKB-KW"/>
</dbReference>
<dbReference type="GO" id="GO:0034220">
    <property type="term" value="P:monoatomic ion transmembrane transport"/>
    <property type="evidence" value="ECO:0007669"/>
    <property type="project" value="UniProtKB-ARBA"/>
</dbReference>
<feature type="transmembrane region" description="Helical" evidence="15">
    <location>
        <begin position="205"/>
        <end position="227"/>
    </location>
</feature>
<evidence type="ECO:0000313" key="17">
    <source>
        <dbReference type="EMBL" id="CAH1799464.1"/>
    </source>
</evidence>
<dbReference type="GO" id="GO:0051649">
    <property type="term" value="P:establishment of localization in cell"/>
    <property type="evidence" value="ECO:0007669"/>
    <property type="project" value="UniProtKB-ARBA"/>
</dbReference>
<evidence type="ECO:0000256" key="5">
    <source>
        <dbReference type="ARBA" id="ARBA00022723"/>
    </source>
</evidence>
<dbReference type="SUPFAM" id="SSF56854">
    <property type="entry name" value="Bcl-2 inhibitors of programmed cell death"/>
    <property type="match status" value="1"/>
</dbReference>
<evidence type="ECO:0000256" key="10">
    <source>
        <dbReference type="ARBA" id="ARBA00023128"/>
    </source>
</evidence>
<dbReference type="GO" id="GO:0043065">
    <property type="term" value="P:positive regulation of apoptotic process"/>
    <property type="evidence" value="ECO:0007669"/>
    <property type="project" value="UniProtKB-ARBA"/>
</dbReference>
<evidence type="ECO:0000259" key="16">
    <source>
        <dbReference type="SMART" id="SM00337"/>
    </source>
</evidence>
<evidence type="ECO:0000256" key="8">
    <source>
        <dbReference type="ARBA" id="ARBA00022989"/>
    </source>
</evidence>
<keyword evidence="8 15" id="KW-1133">Transmembrane helix</keyword>
<evidence type="ECO:0000256" key="14">
    <source>
        <dbReference type="SAM" id="MobiDB-lite"/>
    </source>
</evidence>
<dbReference type="SMART" id="SM00337">
    <property type="entry name" value="BCL"/>
    <property type="match status" value="1"/>
</dbReference>
<dbReference type="Pfam" id="PF00452">
    <property type="entry name" value="Bcl-2"/>
    <property type="match status" value="1"/>
</dbReference>
<keyword evidence="4" id="KW-0053">Apoptosis</keyword>
<keyword evidence="5" id="KW-0479">Metal-binding</keyword>
<organism evidence="17 18">
    <name type="scientific">Owenia fusiformis</name>
    <name type="common">Polychaete worm</name>
    <dbReference type="NCBI Taxonomy" id="6347"/>
    <lineage>
        <taxon>Eukaryota</taxon>
        <taxon>Metazoa</taxon>
        <taxon>Spiralia</taxon>
        <taxon>Lophotrochozoa</taxon>
        <taxon>Annelida</taxon>
        <taxon>Polychaeta</taxon>
        <taxon>Sedentaria</taxon>
        <taxon>Canalipalpata</taxon>
        <taxon>Sabellida</taxon>
        <taxon>Oweniida</taxon>
        <taxon>Oweniidae</taxon>
        <taxon>Owenia</taxon>
    </lineage>
</organism>
<dbReference type="GO" id="GO:0008630">
    <property type="term" value="P:intrinsic apoptotic signaling pathway in response to DNA damage"/>
    <property type="evidence" value="ECO:0007669"/>
    <property type="project" value="TreeGrafter"/>
</dbReference>
<evidence type="ECO:0000256" key="11">
    <source>
        <dbReference type="ARBA" id="ARBA00023136"/>
    </source>
</evidence>
<dbReference type="GO" id="GO:0097145">
    <property type="term" value="C:BAK complex"/>
    <property type="evidence" value="ECO:0007669"/>
    <property type="project" value="UniProtKB-ARBA"/>
</dbReference>
<dbReference type="InterPro" id="IPR002475">
    <property type="entry name" value="Bcl2-like"/>
</dbReference>
<dbReference type="PANTHER" id="PTHR11256">
    <property type="entry name" value="BCL-2 RELATED"/>
    <property type="match status" value="1"/>
</dbReference>
<dbReference type="Proteomes" id="UP000749559">
    <property type="component" value="Unassembled WGS sequence"/>
</dbReference>
<name>A0A8J1TBH1_OWEFU</name>
<dbReference type="OrthoDB" id="6020735at2759"/>
<dbReference type="GO" id="GO:0042802">
    <property type="term" value="F:identical protein binding"/>
    <property type="evidence" value="ECO:0007669"/>
    <property type="project" value="UniProtKB-ARBA"/>
</dbReference>
<evidence type="ECO:0000256" key="9">
    <source>
        <dbReference type="ARBA" id="ARBA00022990"/>
    </source>
</evidence>
<evidence type="ECO:0000256" key="3">
    <source>
        <dbReference type="ARBA" id="ARBA00022692"/>
    </source>
</evidence>
<keyword evidence="9" id="KW-0007">Acetylation</keyword>
<evidence type="ECO:0000256" key="15">
    <source>
        <dbReference type="SAM" id="Phobius"/>
    </source>
</evidence>
<dbReference type="GO" id="GO:0005741">
    <property type="term" value="C:mitochondrial outer membrane"/>
    <property type="evidence" value="ECO:0007669"/>
    <property type="project" value="UniProtKB-SubCell"/>
</dbReference>
<dbReference type="GO" id="GO:0034644">
    <property type="term" value="P:cellular response to UV"/>
    <property type="evidence" value="ECO:0007669"/>
    <property type="project" value="UniProtKB-ARBA"/>
</dbReference>
<evidence type="ECO:0000256" key="13">
    <source>
        <dbReference type="ARBA" id="ARBA00083617"/>
    </source>
</evidence>
<evidence type="ECO:0000256" key="7">
    <source>
        <dbReference type="ARBA" id="ARBA00022833"/>
    </source>
</evidence>
<evidence type="ECO:0000256" key="12">
    <source>
        <dbReference type="ARBA" id="ARBA00067978"/>
    </source>
</evidence>
<dbReference type="EMBL" id="CAIIXF020000011">
    <property type="protein sequence ID" value="CAH1799464.1"/>
    <property type="molecule type" value="Genomic_DNA"/>
</dbReference>
<keyword evidence="10" id="KW-0496">Mitochondrion</keyword>
<accession>A0A8J1TBH1</accession>
<sequence length="230" mass="25537">MATGGACGGAGDGPPEYQRTKSRDKYSTPQQRLSPDTEDNVLKETESVFQSFSCHMLQNEQTRTGDMMDTPSNPELMSIRPNPVSRPAQVGRQLAQIGDDINEQYAGQFRDMIKILNVTPDTAYDAFAGVARKLFIDGNINWGRIATLLSFGYRLAISVFQNGIRGFFNKIVKFIVKFILNEKIAQWIAQQGGWIAALREIPEQVGWSTIGFVAGCAFVSIAAAWYLTKR</sequence>
<dbReference type="GO" id="GO:0001836">
    <property type="term" value="P:release of cytochrome c from mitochondria"/>
    <property type="evidence" value="ECO:0007669"/>
    <property type="project" value="TreeGrafter"/>
</dbReference>
<dbReference type="InterPro" id="IPR046371">
    <property type="entry name" value="Bcl-2_BH1-3"/>
</dbReference>
<reference evidence="17" key="1">
    <citation type="submission" date="2022-03" db="EMBL/GenBank/DDBJ databases">
        <authorList>
            <person name="Martin C."/>
        </authorList>
    </citation>
    <scope>NUCLEOTIDE SEQUENCE</scope>
</reference>
<comment type="subcellular location">
    <subcellularLocation>
        <location evidence="1">Mitochondrion outer membrane</location>
        <topology evidence="1">Single-pass membrane protein</topology>
    </subcellularLocation>
</comment>
<evidence type="ECO:0000313" key="18">
    <source>
        <dbReference type="Proteomes" id="UP000749559"/>
    </source>
</evidence>
<evidence type="ECO:0000256" key="2">
    <source>
        <dbReference type="ARBA" id="ARBA00009458"/>
    </source>
</evidence>
<dbReference type="CDD" id="cd06845">
    <property type="entry name" value="Bcl-2_like"/>
    <property type="match status" value="1"/>
</dbReference>
<keyword evidence="7" id="KW-0862">Zinc</keyword>
<dbReference type="PRINTS" id="PR01862">
    <property type="entry name" value="BCL2FAMILY"/>
</dbReference>
<keyword evidence="6" id="KW-1000">Mitochondrion outer membrane</keyword>
<dbReference type="GO" id="GO:0097192">
    <property type="term" value="P:extrinsic apoptotic signaling pathway in absence of ligand"/>
    <property type="evidence" value="ECO:0007669"/>
    <property type="project" value="TreeGrafter"/>
</dbReference>
<dbReference type="GO" id="GO:0051400">
    <property type="term" value="F:BH domain binding"/>
    <property type="evidence" value="ECO:0007669"/>
    <property type="project" value="TreeGrafter"/>
</dbReference>
<comment type="similarity">
    <text evidence="2">Belongs to the Bcl-2 family.</text>
</comment>